<comment type="subcellular location">
    <subcellularLocation>
        <location evidence="8">Cell membrane</location>
        <topology evidence="8">Multi-pass membrane protein</topology>
    </subcellularLocation>
    <subcellularLocation>
        <location evidence="1">Membrane</location>
        <topology evidence="1">Multi-pass membrane protein</topology>
    </subcellularLocation>
</comment>
<dbReference type="HAMAP" id="MF_01937">
    <property type="entry name" value="MenA_1"/>
    <property type="match status" value="1"/>
</dbReference>
<evidence type="ECO:0000313" key="11">
    <source>
        <dbReference type="Proteomes" id="UP000245962"/>
    </source>
</evidence>
<keyword evidence="3 8" id="KW-1003">Cell membrane</keyword>
<sequence length="301" mass="32806">MTKLRAWVSAARLRTLPLSISGILTASAVAIAEGYFKLSICVLALITTLGFQILSNFANDYGDGVKGTDNADRVGPMRAMQSGILKEKDLKRGMIITAVLTLLVATLLIFEAFGNENFLHSFIFFNLGIAAVIAAVTYTVGKKAYGYRAMGDLFVFLFFGLLGVMGCYFLYSKNLGDLILLPAIVIGLLSAAVLNLNNMRDRLADAKVNKNTLAVVLGGTKVKHYHAALIITAFALSLLYFFLKSDEIIEFLPLVAFIPLFLNIVKVYKNESPPLLDPELKKIALSTFLFSVLFLITVSVG</sequence>
<dbReference type="InterPro" id="IPR044878">
    <property type="entry name" value="UbiA_sf"/>
</dbReference>
<comment type="caution">
    <text evidence="10">The sequence shown here is derived from an EMBL/GenBank/DDBJ whole genome shotgun (WGS) entry which is preliminary data.</text>
</comment>
<feature type="transmembrane region" description="Helical" evidence="8">
    <location>
        <begin position="20"/>
        <end position="46"/>
    </location>
</feature>
<dbReference type="GO" id="GO:0046428">
    <property type="term" value="F:1,4-dihydroxy-2-naphthoate polyprenyltransferase activity"/>
    <property type="evidence" value="ECO:0007669"/>
    <property type="project" value="UniProtKB-UniRule"/>
</dbReference>
<evidence type="ECO:0000256" key="6">
    <source>
        <dbReference type="ARBA" id="ARBA00022989"/>
    </source>
</evidence>
<dbReference type="Gene3D" id="1.10.357.140">
    <property type="entry name" value="UbiA prenyltransferase"/>
    <property type="match status" value="1"/>
</dbReference>
<name>A0A2U0HXG3_9FLAO</name>
<feature type="transmembrane region" description="Helical" evidence="8">
    <location>
        <begin position="153"/>
        <end position="172"/>
    </location>
</feature>
<organism evidence="10 11">
    <name type="scientific">Marixanthomonas spongiae</name>
    <dbReference type="NCBI Taxonomy" id="2174845"/>
    <lineage>
        <taxon>Bacteria</taxon>
        <taxon>Pseudomonadati</taxon>
        <taxon>Bacteroidota</taxon>
        <taxon>Flavobacteriia</taxon>
        <taxon>Flavobacteriales</taxon>
        <taxon>Flavobacteriaceae</taxon>
        <taxon>Marixanthomonas</taxon>
    </lineage>
</organism>
<feature type="transmembrane region" description="Helical" evidence="8">
    <location>
        <begin position="280"/>
        <end position="300"/>
    </location>
</feature>
<dbReference type="GO" id="GO:0009234">
    <property type="term" value="P:menaquinone biosynthetic process"/>
    <property type="evidence" value="ECO:0007669"/>
    <property type="project" value="UniProtKB-UniRule"/>
</dbReference>
<evidence type="ECO:0000256" key="4">
    <source>
        <dbReference type="ARBA" id="ARBA00022679"/>
    </source>
</evidence>
<dbReference type="OrthoDB" id="9767568at2"/>
<evidence type="ECO:0000313" key="10">
    <source>
        <dbReference type="EMBL" id="PVW13563.1"/>
    </source>
</evidence>
<comment type="catalytic activity">
    <reaction evidence="8">
        <text>an all-trans-polyprenyl diphosphate + 1,4-dihydroxy-2-naphthoate + H(+) = a 2-demethylmenaquinol + CO2 + diphosphate</text>
        <dbReference type="Rhea" id="RHEA:26478"/>
        <dbReference type="Rhea" id="RHEA-COMP:9563"/>
        <dbReference type="Rhea" id="RHEA-COMP:9564"/>
        <dbReference type="ChEBI" id="CHEBI:11173"/>
        <dbReference type="ChEBI" id="CHEBI:15378"/>
        <dbReference type="ChEBI" id="CHEBI:16526"/>
        <dbReference type="ChEBI" id="CHEBI:33019"/>
        <dbReference type="ChEBI" id="CHEBI:55437"/>
        <dbReference type="ChEBI" id="CHEBI:58914"/>
        <dbReference type="EC" id="2.5.1.74"/>
    </reaction>
</comment>
<dbReference type="Pfam" id="PF01040">
    <property type="entry name" value="UbiA"/>
    <property type="match status" value="1"/>
</dbReference>
<evidence type="ECO:0000256" key="5">
    <source>
        <dbReference type="ARBA" id="ARBA00022692"/>
    </source>
</evidence>
<keyword evidence="4 8" id="KW-0808">Transferase</keyword>
<keyword evidence="2 8" id="KW-0474">Menaquinone biosynthesis</keyword>
<evidence type="ECO:0000256" key="2">
    <source>
        <dbReference type="ARBA" id="ARBA00022428"/>
    </source>
</evidence>
<feature type="transmembrane region" description="Helical" evidence="8">
    <location>
        <begin position="248"/>
        <end position="268"/>
    </location>
</feature>
<evidence type="ECO:0000256" key="8">
    <source>
        <dbReference type="HAMAP-Rule" id="MF_01937"/>
    </source>
</evidence>
<evidence type="ECO:0000256" key="1">
    <source>
        <dbReference type="ARBA" id="ARBA00004141"/>
    </source>
</evidence>
<dbReference type="InterPro" id="IPR004657">
    <property type="entry name" value="MenA"/>
</dbReference>
<protein>
    <recommendedName>
        <fullName evidence="8 9">1,4-dihydroxy-2-naphthoate octaprenyltransferase</fullName>
        <shortName evidence="8">DHNA-octaprenyltransferase</shortName>
        <ecNumber evidence="8 9">2.5.1.74</ecNumber>
    </recommendedName>
</protein>
<keyword evidence="5 8" id="KW-0812">Transmembrane</keyword>
<dbReference type="PIRSF" id="PIRSF005355">
    <property type="entry name" value="UBIAD1"/>
    <property type="match status" value="1"/>
</dbReference>
<comment type="function">
    <text evidence="8">Conversion of 1,4-dihydroxy-2-naphthoate (DHNA) to demethylmenaquinone (DMK).</text>
</comment>
<dbReference type="CDD" id="cd13962">
    <property type="entry name" value="PT_UbiA_UBIAD1"/>
    <property type="match status" value="1"/>
</dbReference>
<dbReference type="AlphaFoldDB" id="A0A2U0HXG3"/>
<dbReference type="RefSeq" id="WP_116695191.1">
    <property type="nucleotide sequence ID" value="NZ_QEHR01000008.1"/>
</dbReference>
<accession>A0A2U0HXG3</accession>
<feature type="transmembrane region" description="Helical" evidence="8">
    <location>
        <begin position="225"/>
        <end position="242"/>
    </location>
</feature>
<feature type="transmembrane region" description="Helical" evidence="8">
    <location>
        <begin position="119"/>
        <end position="141"/>
    </location>
</feature>
<dbReference type="PANTHER" id="PTHR13929:SF0">
    <property type="entry name" value="UBIA PRENYLTRANSFERASE DOMAIN-CONTAINING PROTEIN 1"/>
    <property type="match status" value="1"/>
</dbReference>
<dbReference type="InterPro" id="IPR026046">
    <property type="entry name" value="UBIAD1"/>
</dbReference>
<comment type="similarity">
    <text evidence="8">Belongs to the MenA family. Type 1 subfamily.</text>
</comment>
<keyword evidence="7 8" id="KW-0472">Membrane</keyword>
<feature type="transmembrane region" description="Helical" evidence="8">
    <location>
        <begin position="94"/>
        <end position="113"/>
    </location>
</feature>
<dbReference type="PANTHER" id="PTHR13929">
    <property type="entry name" value="1,4-DIHYDROXY-2-NAPHTHOATE OCTAPRENYLTRANSFERASE"/>
    <property type="match status" value="1"/>
</dbReference>
<dbReference type="NCBIfam" id="TIGR00751">
    <property type="entry name" value="menA"/>
    <property type="match status" value="1"/>
</dbReference>
<feature type="transmembrane region" description="Helical" evidence="8">
    <location>
        <begin position="178"/>
        <end position="197"/>
    </location>
</feature>
<reference evidence="10 11" key="1">
    <citation type="submission" date="2018-04" db="EMBL/GenBank/DDBJ databases">
        <title>Marixanthomonas spongiae HN-E44 sp. nov., isolated from a marine sponge.</title>
        <authorList>
            <person name="Luo L."/>
            <person name="Zhuang L."/>
        </authorList>
    </citation>
    <scope>NUCLEOTIDE SEQUENCE [LARGE SCALE GENOMIC DNA]</scope>
    <source>
        <strain evidence="10 11">HN-E44</strain>
    </source>
</reference>
<comment type="pathway">
    <text evidence="8">Quinol/quinone metabolism; menaquinone biosynthesis; menaquinol from 1,4-dihydroxy-2-naphthoate: step 1/2.</text>
</comment>
<dbReference type="Proteomes" id="UP000245962">
    <property type="component" value="Unassembled WGS sequence"/>
</dbReference>
<dbReference type="GO" id="GO:0005886">
    <property type="term" value="C:plasma membrane"/>
    <property type="evidence" value="ECO:0007669"/>
    <property type="project" value="UniProtKB-SubCell"/>
</dbReference>
<gene>
    <name evidence="8 10" type="primary">menA</name>
    <name evidence="10" type="ORF">DDV96_12985</name>
</gene>
<proteinExistence type="inferred from homology"/>
<dbReference type="EC" id="2.5.1.74" evidence="8 9"/>
<evidence type="ECO:0000256" key="3">
    <source>
        <dbReference type="ARBA" id="ARBA00022475"/>
    </source>
</evidence>
<dbReference type="GO" id="GO:0042371">
    <property type="term" value="P:vitamin K biosynthetic process"/>
    <property type="evidence" value="ECO:0007669"/>
    <property type="project" value="TreeGrafter"/>
</dbReference>
<evidence type="ECO:0000256" key="7">
    <source>
        <dbReference type="ARBA" id="ARBA00023136"/>
    </source>
</evidence>
<dbReference type="EMBL" id="QEHR01000008">
    <property type="protein sequence ID" value="PVW13563.1"/>
    <property type="molecule type" value="Genomic_DNA"/>
</dbReference>
<keyword evidence="11" id="KW-1185">Reference proteome</keyword>
<evidence type="ECO:0000256" key="9">
    <source>
        <dbReference type="NCBIfam" id="TIGR00751"/>
    </source>
</evidence>
<dbReference type="InterPro" id="IPR000537">
    <property type="entry name" value="UbiA_prenyltransferase"/>
</dbReference>
<keyword evidence="6 8" id="KW-1133">Transmembrane helix</keyword>
<dbReference type="UniPathway" id="UPA00079">
    <property type="reaction ID" value="UER00168"/>
</dbReference>